<evidence type="ECO:0000256" key="1">
    <source>
        <dbReference type="ARBA" id="ARBA00001946"/>
    </source>
</evidence>
<evidence type="ECO:0000256" key="5">
    <source>
        <dbReference type="ARBA" id="ARBA00022801"/>
    </source>
</evidence>
<dbReference type="InterPro" id="IPR050556">
    <property type="entry name" value="Type_II_TA_system_RNase"/>
</dbReference>
<sequence>MIILDTNVIAAAMTPEKYPIVAAWLLTQPTVYTTSVTVMETLNGIYALDTGKKRAALDIAADAVFAPLQAAGRVLTFDYTAAFYYATLMVKRPKPTAGEVLDAQIAAIALAHDATVATQNVKDFAGKGVKLLDPSTGTHHG</sequence>
<keyword evidence="8" id="KW-0800">Toxin</keyword>
<organism evidence="10 11">
    <name type="scientific">Nocardia bovistercoris</name>
    <dbReference type="NCBI Taxonomy" id="2785916"/>
    <lineage>
        <taxon>Bacteria</taxon>
        <taxon>Bacillati</taxon>
        <taxon>Actinomycetota</taxon>
        <taxon>Actinomycetes</taxon>
        <taxon>Mycobacteriales</taxon>
        <taxon>Nocardiaceae</taxon>
        <taxon>Nocardia</taxon>
    </lineage>
</organism>
<keyword evidence="6 8" id="KW-0460">Magnesium</keyword>
<dbReference type="InterPro" id="IPR002716">
    <property type="entry name" value="PIN_dom"/>
</dbReference>
<keyword evidence="4 8" id="KW-0479">Metal-binding</keyword>
<keyword evidence="5 8" id="KW-0378">Hydrolase</keyword>
<evidence type="ECO:0000256" key="7">
    <source>
        <dbReference type="ARBA" id="ARBA00038093"/>
    </source>
</evidence>
<evidence type="ECO:0000256" key="4">
    <source>
        <dbReference type="ARBA" id="ARBA00022723"/>
    </source>
</evidence>
<dbReference type="RefSeq" id="WP_196148412.1">
    <property type="nucleotide sequence ID" value="NZ_JADMLG010000002.1"/>
</dbReference>
<dbReference type="GO" id="GO:0000287">
    <property type="term" value="F:magnesium ion binding"/>
    <property type="evidence" value="ECO:0007669"/>
    <property type="project" value="UniProtKB-UniRule"/>
</dbReference>
<accession>A0A931I919</accession>
<keyword evidence="3 8" id="KW-0540">Nuclease</keyword>
<dbReference type="EC" id="3.1.-.-" evidence="8"/>
<dbReference type="Pfam" id="PF01850">
    <property type="entry name" value="PIN"/>
    <property type="match status" value="1"/>
</dbReference>
<evidence type="ECO:0000313" key="10">
    <source>
        <dbReference type="EMBL" id="MBH0776143.1"/>
    </source>
</evidence>
<dbReference type="PANTHER" id="PTHR33653">
    <property type="entry name" value="RIBONUCLEASE VAPC2"/>
    <property type="match status" value="1"/>
</dbReference>
<keyword evidence="11" id="KW-1185">Reference proteome</keyword>
<keyword evidence="2 8" id="KW-1277">Toxin-antitoxin system</keyword>
<comment type="caution">
    <text evidence="10">The sequence shown here is derived from an EMBL/GenBank/DDBJ whole genome shotgun (WGS) entry which is preliminary data.</text>
</comment>
<feature type="binding site" evidence="8">
    <location>
        <position position="102"/>
    </location>
    <ligand>
        <name>Mg(2+)</name>
        <dbReference type="ChEBI" id="CHEBI:18420"/>
    </ligand>
</feature>
<comment type="similarity">
    <text evidence="7 8">Belongs to the PINc/VapC protein family.</text>
</comment>
<dbReference type="AlphaFoldDB" id="A0A931I919"/>
<dbReference type="InterPro" id="IPR029060">
    <property type="entry name" value="PIN-like_dom_sf"/>
</dbReference>
<comment type="cofactor">
    <cofactor evidence="1 8">
        <name>Mg(2+)</name>
        <dbReference type="ChEBI" id="CHEBI:18420"/>
    </cofactor>
</comment>
<comment type="function">
    <text evidence="8">Toxic component of a toxin-antitoxin (TA) system. An RNase.</text>
</comment>
<dbReference type="GO" id="GO:0016787">
    <property type="term" value="F:hydrolase activity"/>
    <property type="evidence" value="ECO:0007669"/>
    <property type="project" value="UniProtKB-KW"/>
</dbReference>
<reference evidence="10" key="1">
    <citation type="submission" date="2020-11" db="EMBL/GenBank/DDBJ databases">
        <title>Nocardia NEAU-351.nov., a novel actinomycete isolated from the cow dung.</title>
        <authorList>
            <person name="Zhang X."/>
        </authorList>
    </citation>
    <scope>NUCLEOTIDE SEQUENCE</scope>
    <source>
        <strain evidence="10">NEAU-351</strain>
    </source>
</reference>
<dbReference type="HAMAP" id="MF_00265">
    <property type="entry name" value="VapC_Nob1"/>
    <property type="match status" value="1"/>
</dbReference>
<dbReference type="Gene3D" id="3.40.50.1010">
    <property type="entry name" value="5'-nuclease"/>
    <property type="match status" value="1"/>
</dbReference>
<feature type="binding site" evidence="8">
    <location>
        <position position="5"/>
    </location>
    <ligand>
        <name>Mg(2+)</name>
        <dbReference type="ChEBI" id="CHEBI:18420"/>
    </ligand>
</feature>
<dbReference type="EMBL" id="JADMLG010000002">
    <property type="protein sequence ID" value="MBH0776143.1"/>
    <property type="molecule type" value="Genomic_DNA"/>
</dbReference>
<dbReference type="InterPro" id="IPR022907">
    <property type="entry name" value="VapC_family"/>
</dbReference>
<dbReference type="GO" id="GO:0090729">
    <property type="term" value="F:toxin activity"/>
    <property type="evidence" value="ECO:0007669"/>
    <property type="project" value="UniProtKB-KW"/>
</dbReference>
<evidence type="ECO:0000256" key="3">
    <source>
        <dbReference type="ARBA" id="ARBA00022722"/>
    </source>
</evidence>
<dbReference type="SUPFAM" id="SSF88723">
    <property type="entry name" value="PIN domain-like"/>
    <property type="match status" value="1"/>
</dbReference>
<name>A0A931I919_9NOCA</name>
<protein>
    <recommendedName>
        <fullName evidence="8">Ribonuclease VapC</fullName>
        <shortName evidence="8">RNase VapC</shortName>
        <ecNumber evidence="8">3.1.-.-</ecNumber>
    </recommendedName>
    <alternativeName>
        <fullName evidence="8">Toxin VapC</fullName>
    </alternativeName>
</protein>
<proteinExistence type="inferred from homology"/>
<dbReference type="Proteomes" id="UP000655751">
    <property type="component" value="Unassembled WGS sequence"/>
</dbReference>
<evidence type="ECO:0000313" key="11">
    <source>
        <dbReference type="Proteomes" id="UP000655751"/>
    </source>
</evidence>
<gene>
    <name evidence="8" type="primary">vapC</name>
    <name evidence="10" type="ORF">IT779_07590</name>
</gene>
<evidence type="ECO:0000256" key="8">
    <source>
        <dbReference type="HAMAP-Rule" id="MF_00265"/>
    </source>
</evidence>
<dbReference type="CDD" id="cd18731">
    <property type="entry name" value="PIN_NgFitB-like"/>
    <property type="match status" value="1"/>
</dbReference>
<evidence type="ECO:0000256" key="2">
    <source>
        <dbReference type="ARBA" id="ARBA00022649"/>
    </source>
</evidence>
<dbReference type="PANTHER" id="PTHR33653:SF1">
    <property type="entry name" value="RIBONUCLEASE VAPC2"/>
    <property type="match status" value="1"/>
</dbReference>
<feature type="domain" description="PIN" evidence="9">
    <location>
        <begin position="2"/>
        <end position="120"/>
    </location>
</feature>
<evidence type="ECO:0000256" key="6">
    <source>
        <dbReference type="ARBA" id="ARBA00022842"/>
    </source>
</evidence>
<evidence type="ECO:0000259" key="9">
    <source>
        <dbReference type="Pfam" id="PF01850"/>
    </source>
</evidence>
<dbReference type="GO" id="GO:0004540">
    <property type="term" value="F:RNA nuclease activity"/>
    <property type="evidence" value="ECO:0007669"/>
    <property type="project" value="InterPro"/>
</dbReference>